<evidence type="ECO:0000256" key="3">
    <source>
        <dbReference type="ARBA" id="ARBA00022980"/>
    </source>
</evidence>
<dbReference type="InterPro" id="IPR007741">
    <property type="entry name" value="Ribosomal_mL43/mS25/NADH_DH"/>
</dbReference>
<dbReference type="GO" id="GO:0005762">
    <property type="term" value="C:mitochondrial large ribosomal subunit"/>
    <property type="evidence" value="ECO:0007669"/>
    <property type="project" value="TreeGrafter"/>
</dbReference>
<dbReference type="Pfam" id="PF05047">
    <property type="entry name" value="L51_S25_CI-B8"/>
    <property type="match status" value="1"/>
</dbReference>
<comment type="similarity">
    <text evidence="2">Belongs to the mitochondrion-specific ribosomal protein mL43 family.</text>
</comment>
<dbReference type="STRING" id="478820.A0A196SBW4"/>
<proteinExistence type="inferred from homology"/>
<dbReference type="InterPro" id="IPR039927">
    <property type="entry name" value="Ribosomal_mL43"/>
</dbReference>
<dbReference type="AlphaFoldDB" id="A0A196SBW4"/>
<dbReference type="SUPFAM" id="SSF52833">
    <property type="entry name" value="Thioredoxin-like"/>
    <property type="match status" value="1"/>
</dbReference>
<sequence length="129" mass="14943">MCSKGYYFLDKLTIRYCRNGGSSAAIREWMQKNLINFASSNPQLKVVTTPVNNRHPILIGEYKNGLTRQICVKNASQRDIWEHIQELRQTNGHKVTKVSQEVFTKCDSFQGKFDDYLRVSSIQMKQVPQ</sequence>
<evidence type="ECO:0000313" key="8">
    <source>
        <dbReference type="EMBL" id="OAO13811.1"/>
    </source>
</evidence>
<comment type="subcellular location">
    <subcellularLocation>
        <location evidence="1">Mitochondrion</location>
    </subcellularLocation>
</comment>
<evidence type="ECO:0000256" key="2">
    <source>
        <dbReference type="ARBA" id="ARBA00006073"/>
    </source>
</evidence>
<dbReference type="OrthoDB" id="88at2759"/>
<dbReference type="EMBL" id="LXWW01000004">
    <property type="protein sequence ID" value="OAO18151.1"/>
    <property type="molecule type" value="Genomic_DNA"/>
</dbReference>
<evidence type="ECO:0000256" key="1">
    <source>
        <dbReference type="ARBA" id="ARBA00004173"/>
    </source>
</evidence>
<dbReference type="SMART" id="SM00916">
    <property type="entry name" value="L51_S25_CI-B8"/>
    <property type="match status" value="1"/>
</dbReference>
<comment type="caution">
    <text evidence="8">The sequence shown here is derived from an EMBL/GenBank/DDBJ whole genome shotgun (WGS) entry which is preliminary data.</text>
</comment>
<dbReference type="Gene3D" id="3.40.30.10">
    <property type="entry name" value="Glutaredoxin"/>
    <property type="match status" value="1"/>
</dbReference>
<name>A0A196SBW4_BLAHN</name>
<keyword evidence="3 8" id="KW-0689">Ribosomal protein</keyword>
<accession>A0A196SBW4</accession>
<keyword evidence="5" id="KW-0687">Ribonucleoprotein</keyword>
<evidence type="ECO:0000256" key="6">
    <source>
        <dbReference type="ARBA" id="ARBA00035188"/>
    </source>
</evidence>
<evidence type="ECO:0000259" key="7">
    <source>
        <dbReference type="SMART" id="SM00916"/>
    </source>
</evidence>
<protein>
    <recommendedName>
        <fullName evidence="6">Large ribosomal subunit protein mL43</fullName>
    </recommendedName>
</protein>
<dbReference type="InterPro" id="IPR036249">
    <property type="entry name" value="Thioredoxin-like_sf"/>
</dbReference>
<organism evidence="8 10">
    <name type="scientific">Blastocystis sp. subtype 1 (strain ATCC 50177 / NandII)</name>
    <dbReference type="NCBI Taxonomy" id="478820"/>
    <lineage>
        <taxon>Eukaryota</taxon>
        <taxon>Sar</taxon>
        <taxon>Stramenopiles</taxon>
        <taxon>Bigyra</taxon>
        <taxon>Opalozoa</taxon>
        <taxon>Opalinata</taxon>
        <taxon>Blastocystidae</taxon>
        <taxon>Blastocystis</taxon>
    </lineage>
</organism>
<evidence type="ECO:0000313" key="9">
    <source>
        <dbReference type="EMBL" id="OAO18151.1"/>
    </source>
</evidence>
<keyword evidence="4" id="KW-0496">Mitochondrion</keyword>
<keyword evidence="10" id="KW-1185">Reference proteome</keyword>
<dbReference type="GO" id="GO:0032543">
    <property type="term" value="P:mitochondrial translation"/>
    <property type="evidence" value="ECO:0007669"/>
    <property type="project" value="InterPro"/>
</dbReference>
<evidence type="ECO:0000313" key="10">
    <source>
        <dbReference type="Proteomes" id="UP000078348"/>
    </source>
</evidence>
<dbReference type="Proteomes" id="UP000078348">
    <property type="component" value="Unassembled WGS sequence"/>
</dbReference>
<dbReference type="GO" id="GO:0003735">
    <property type="term" value="F:structural constituent of ribosome"/>
    <property type="evidence" value="ECO:0007669"/>
    <property type="project" value="InterPro"/>
</dbReference>
<dbReference type="PANTHER" id="PTHR21396:SF2">
    <property type="entry name" value="LARGE RIBOSOMAL SUBUNIT PROTEIN ML43"/>
    <property type="match status" value="1"/>
</dbReference>
<feature type="domain" description="Ribosomal protein/NADH dehydrogenase" evidence="7">
    <location>
        <begin position="18"/>
        <end position="91"/>
    </location>
</feature>
<dbReference type="PANTHER" id="PTHR21396">
    <property type="entry name" value="39S RIBOSOMAL PROTEIN L43"/>
    <property type="match status" value="1"/>
</dbReference>
<dbReference type="EMBL" id="LXWW01000320">
    <property type="protein sequence ID" value="OAO13811.1"/>
    <property type="molecule type" value="Genomic_DNA"/>
</dbReference>
<reference evidence="8 10" key="1">
    <citation type="submission" date="2016-05" db="EMBL/GenBank/DDBJ databases">
        <title>Nuclear genome of Blastocystis sp. subtype 1 NandII.</title>
        <authorList>
            <person name="Gentekaki E."/>
            <person name="Curtis B."/>
            <person name="Stairs C."/>
            <person name="Eme L."/>
            <person name="Herman E."/>
            <person name="Klimes V."/>
            <person name="Arias M.C."/>
            <person name="Elias M."/>
            <person name="Hilliou F."/>
            <person name="Klute M."/>
            <person name="Malik S.-B."/>
            <person name="Pightling A."/>
            <person name="Rachubinski R."/>
            <person name="Salas D."/>
            <person name="Schlacht A."/>
            <person name="Suga H."/>
            <person name="Archibald J."/>
            <person name="Ball S.G."/>
            <person name="Clark G."/>
            <person name="Dacks J."/>
            <person name="Van Der Giezen M."/>
            <person name="Tsaousis A."/>
            <person name="Roger A."/>
        </authorList>
    </citation>
    <scope>NUCLEOTIDE SEQUENCE [LARGE SCALE GENOMIC DNA]</scope>
    <source>
        <strain evidence="10">ATCC 50177 / NandII</strain>
        <strain evidence="8">NandII</strain>
    </source>
</reference>
<evidence type="ECO:0000256" key="4">
    <source>
        <dbReference type="ARBA" id="ARBA00023128"/>
    </source>
</evidence>
<gene>
    <name evidence="9" type="ORF">AV274_0091</name>
    <name evidence="8" type="ORF">AV274_4486</name>
</gene>
<evidence type="ECO:0000256" key="5">
    <source>
        <dbReference type="ARBA" id="ARBA00023274"/>
    </source>
</evidence>